<dbReference type="Gene3D" id="3.40.50.150">
    <property type="entry name" value="Vaccinia Virus protein VP39"/>
    <property type="match status" value="1"/>
</dbReference>
<name>A0A345XY17_9ACTN</name>
<evidence type="ECO:0000256" key="11">
    <source>
        <dbReference type="ARBA" id="ARBA00031350"/>
    </source>
</evidence>
<dbReference type="EC" id="2.1.1.77" evidence="3"/>
<evidence type="ECO:0000256" key="9">
    <source>
        <dbReference type="ARBA" id="ARBA00030757"/>
    </source>
</evidence>
<evidence type="ECO:0000256" key="10">
    <source>
        <dbReference type="ARBA" id="ARBA00031323"/>
    </source>
</evidence>
<organism evidence="12 13">
    <name type="scientific">Streptomyces armeniacus</name>
    <dbReference type="NCBI Taxonomy" id="83291"/>
    <lineage>
        <taxon>Bacteria</taxon>
        <taxon>Bacillati</taxon>
        <taxon>Actinomycetota</taxon>
        <taxon>Actinomycetes</taxon>
        <taxon>Kitasatosporales</taxon>
        <taxon>Streptomycetaceae</taxon>
        <taxon>Streptomyces</taxon>
    </lineage>
</organism>
<dbReference type="GO" id="GO:0032259">
    <property type="term" value="P:methylation"/>
    <property type="evidence" value="ECO:0007669"/>
    <property type="project" value="UniProtKB-KW"/>
</dbReference>
<proteinExistence type="inferred from homology"/>
<dbReference type="EMBL" id="CP031320">
    <property type="protein sequence ID" value="AXK36533.1"/>
    <property type="molecule type" value="Genomic_DNA"/>
</dbReference>
<evidence type="ECO:0000256" key="1">
    <source>
        <dbReference type="ARBA" id="ARBA00004496"/>
    </source>
</evidence>
<evidence type="ECO:0000256" key="2">
    <source>
        <dbReference type="ARBA" id="ARBA00005369"/>
    </source>
</evidence>
<dbReference type="GO" id="GO:0004719">
    <property type="term" value="F:protein-L-isoaspartate (D-aspartate) O-methyltransferase activity"/>
    <property type="evidence" value="ECO:0007669"/>
    <property type="project" value="UniProtKB-EC"/>
</dbReference>
<dbReference type="PANTHER" id="PTHR11579:SF0">
    <property type="entry name" value="PROTEIN-L-ISOASPARTATE(D-ASPARTATE) O-METHYLTRANSFERASE"/>
    <property type="match status" value="1"/>
</dbReference>
<dbReference type="Pfam" id="PF01135">
    <property type="entry name" value="PCMT"/>
    <property type="match status" value="1"/>
</dbReference>
<keyword evidence="13" id="KW-1185">Reference proteome</keyword>
<dbReference type="Proteomes" id="UP000254425">
    <property type="component" value="Chromosome"/>
</dbReference>
<dbReference type="CDD" id="cd02440">
    <property type="entry name" value="AdoMet_MTases"/>
    <property type="match status" value="1"/>
</dbReference>
<keyword evidence="7 12" id="KW-0808">Transferase</keyword>
<dbReference type="InterPro" id="IPR029063">
    <property type="entry name" value="SAM-dependent_MTases_sf"/>
</dbReference>
<accession>A0A345XY17</accession>
<gene>
    <name evidence="12" type="ORF">DVA86_32105</name>
</gene>
<evidence type="ECO:0000256" key="5">
    <source>
        <dbReference type="ARBA" id="ARBA00022490"/>
    </source>
</evidence>
<evidence type="ECO:0000256" key="4">
    <source>
        <dbReference type="ARBA" id="ARBA00013346"/>
    </source>
</evidence>
<dbReference type="SUPFAM" id="SSF53335">
    <property type="entry name" value="S-adenosyl-L-methionine-dependent methyltransferases"/>
    <property type="match status" value="1"/>
</dbReference>
<dbReference type="InterPro" id="IPR000682">
    <property type="entry name" value="PCMT"/>
</dbReference>
<keyword evidence="5" id="KW-0963">Cytoplasm</keyword>
<keyword evidence="6 12" id="KW-0489">Methyltransferase</keyword>
<dbReference type="PANTHER" id="PTHR11579">
    <property type="entry name" value="PROTEIN-L-ISOASPARTATE O-METHYLTRANSFERASE"/>
    <property type="match status" value="1"/>
</dbReference>
<evidence type="ECO:0000313" key="13">
    <source>
        <dbReference type="Proteomes" id="UP000254425"/>
    </source>
</evidence>
<evidence type="ECO:0000313" key="12">
    <source>
        <dbReference type="EMBL" id="AXK36533.1"/>
    </source>
</evidence>
<evidence type="ECO:0000256" key="3">
    <source>
        <dbReference type="ARBA" id="ARBA00011890"/>
    </source>
</evidence>
<evidence type="ECO:0000256" key="7">
    <source>
        <dbReference type="ARBA" id="ARBA00022679"/>
    </source>
</evidence>
<reference evidence="12 13" key="1">
    <citation type="submission" date="2018-07" db="EMBL/GenBank/DDBJ databases">
        <title>Draft genome of the type strain Streptomyces armeniacus ATCC 15676.</title>
        <authorList>
            <person name="Labana P."/>
            <person name="Gosse J.T."/>
            <person name="Boddy C.N."/>
        </authorList>
    </citation>
    <scope>NUCLEOTIDE SEQUENCE [LARGE SCALE GENOMIC DNA]</scope>
    <source>
        <strain evidence="12 13">ATCC 15676</strain>
    </source>
</reference>
<dbReference type="PROSITE" id="PS01279">
    <property type="entry name" value="PCMT"/>
    <property type="match status" value="1"/>
</dbReference>
<comment type="subcellular location">
    <subcellularLocation>
        <location evidence="1">Cytoplasm</location>
    </subcellularLocation>
</comment>
<dbReference type="KEGG" id="sarm:DVA86_32105"/>
<sequence length="374" mass="41032">MTAPLPDHVAAALGHPVPDPWARALRDVPRRDFLPDVLWLRDGHGGYTRCDRAREPDRWEEAAYSDAPLVTRIEREEDGAQTPTSSASAPSTVVRMLEQAELADGMRVLEIGTGTGFHTALLCHRLGDRNVTTIDLDQSITHRARKHLAAAGYHPGVITGDGADGVPDRAPFDRIIATCSVRTVPSAWLEQVRAGARLVLPWSTSWLVYGTLELTRYDDVSASGRWHAYGSYMGMRGQHPVSTLADVVHPQDAPDRGETDLSPWHVAGQDLNALFAVGLRVPDVWHSWDTDPGTAGVHTRLWLADDAATSWASVDYDGTRSDRFAVAQHGDRRLWDEVYAAHAAWRTAGRPDISRHRVAVTRGGQHVRIGAADA</sequence>
<keyword evidence="8" id="KW-0949">S-adenosyl-L-methionine</keyword>
<evidence type="ECO:0000256" key="6">
    <source>
        <dbReference type="ARBA" id="ARBA00022603"/>
    </source>
</evidence>
<evidence type="ECO:0000256" key="8">
    <source>
        <dbReference type="ARBA" id="ARBA00022691"/>
    </source>
</evidence>
<dbReference type="AlphaFoldDB" id="A0A345XY17"/>
<dbReference type="GO" id="GO:0005737">
    <property type="term" value="C:cytoplasm"/>
    <property type="evidence" value="ECO:0007669"/>
    <property type="project" value="UniProtKB-SubCell"/>
</dbReference>
<protein>
    <recommendedName>
        <fullName evidence="4">Protein-L-isoaspartate O-methyltransferase</fullName>
        <ecNumber evidence="3">2.1.1.77</ecNumber>
    </recommendedName>
    <alternativeName>
        <fullName evidence="11">L-isoaspartyl protein carboxyl methyltransferase</fullName>
    </alternativeName>
    <alternativeName>
        <fullName evidence="9">Protein L-isoaspartyl methyltransferase</fullName>
    </alternativeName>
    <alternativeName>
        <fullName evidence="10">Protein-beta-aspartate methyltransferase</fullName>
    </alternativeName>
</protein>
<comment type="similarity">
    <text evidence="2">Belongs to the methyltransferase superfamily. L-isoaspartyl/D-aspartyl protein methyltransferase family.</text>
</comment>